<feature type="region of interest" description="Disordered" evidence="1">
    <location>
        <begin position="1"/>
        <end position="25"/>
    </location>
</feature>
<keyword evidence="2" id="KW-1133">Transmembrane helix</keyword>
<organism evidence="3 4">
    <name type="scientific">Leptospirillum ferrodiazotrophum</name>
    <dbReference type="NCBI Taxonomy" id="412449"/>
    <lineage>
        <taxon>Bacteria</taxon>
        <taxon>Pseudomonadati</taxon>
        <taxon>Nitrospirota</taxon>
        <taxon>Nitrospiria</taxon>
        <taxon>Nitrospirales</taxon>
        <taxon>Nitrospiraceae</taxon>
        <taxon>Leptospirillum</taxon>
    </lineage>
</organism>
<gene>
    <name evidence="3" type="ORF">UBAL3_94530066</name>
</gene>
<dbReference type="EMBL" id="GG693880">
    <property type="protein sequence ID" value="EES52101.1"/>
    <property type="molecule type" value="Genomic_DNA"/>
</dbReference>
<protein>
    <submittedName>
        <fullName evidence="3">Uncharacterized protein</fullName>
    </submittedName>
</protein>
<evidence type="ECO:0000256" key="1">
    <source>
        <dbReference type="SAM" id="MobiDB-lite"/>
    </source>
</evidence>
<evidence type="ECO:0000256" key="2">
    <source>
        <dbReference type="SAM" id="Phobius"/>
    </source>
</evidence>
<keyword evidence="2" id="KW-0812">Transmembrane</keyword>
<keyword evidence="2" id="KW-0472">Membrane</keyword>
<feature type="compositionally biased region" description="Gly residues" evidence="1">
    <location>
        <begin position="1"/>
        <end position="15"/>
    </location>
</feature>
<name>C6HZ90_9BACT</name>
<sequence>MIGSGNTSGRGGFSGGEISQKGPDPSSDKGVITLIISIAAVIFSLGTLVSDLIRNRNLLIHDLQVDGQVFHRTLIELDRLHCFSFESKGASSPGMCQDSSFFVPPSNFRGREILLQRAESLESRIEILLRKLNMGELGYITPVDYRTLAKEEIRDLNFEKANLYIGKEVREIAAYRGHSGYVMRSIHADLIKGWYQSILEGRKRNHLTGGRYFDRALAKAQSQISILPVRNYTIVFILQQKGCARFVGRSLFYARSRDESDDEAFRISREILKNEPKSVKLLHPLREHAAIFEAGQRGEVLSTCQEMFEQI</sequence>
<dbReference type="AlphaFoldDB" id="C6HZ90"/>
<reference evidence="3 4" key="1">
    <citation type="journal article" date="2009" name="Appl. Environ. Microbiol.">
        <title>Community genomic and proteomic analyses of chemoautotrophic iron-oxidizing "Leptospirillum rubarum" (Group II) and "Leptospirillum ferrodiazotrophum" (Group III) bacteria in acid mine drainage biofilms.</title>
        <authorList>
            <person name="Goltsman D.S."/>
            <person name="Denef V.J."/>
            <person name="Singer S.W."/>
            <person name="VerBerkmoes N.C."/>
            <person name="Lefsrud M."/>
            <person name="Mueller R.S."/>
            <person name="Dick G.J."/>
            <person name="Sun C.L."/>
            <person name="Wheeler K.E."/>
            <person name="Zemla A."/>
            <person name="Baker B.J."/>
            <person name="Hauser L."/>
            <person name="Land M."/>
            <person name="Shah M.B."/>
            <person name="Thelen M.P."/>
            <person name="Hettich R.L."/>
            <person name="Banfield J.F."/>
        </authorList>
    </citation>
    <scope>NUCLEOTIDE SEQUENCE [LARGE SCALE GENOMIC DNA]</scope>
</reference>
<proteinExistence type="predicted"/>
<keyword evidence="4" id="KW-1185">Reference proteome</keyword>
<feature type="transmembrane region" description="Helical" evidence="2">
    <location>
        <begin position="31"/>
        <end position="53"/>
    </location>
</feature>
<dbReference type="Proteomes" id="UP000009374">
    <property type="component" value="Unassembled WGS sequence"/>
</dbReference>
<evidence type="ECO:0000313" key="4">
    <source>
        <dbReference type="Proteomes" id="UP000009374"/>
    </source>
</evidence>
<accession>C6HZ90</accession>
<evidence type="ECO:0000313" key="3">
    <source>
        <dbReference type="EMBL" id="EES52101.1"/>
    </source>
</evidence>